<feature type="compositionally biased region" description="Polar residues" evidence="1">
    <location>
        <begin position="1038"/>
        <end position="1053"/>
    </location>
</feature>
<feature type="compositionally biased region" description="Acidic residues" evidence="1">
    <location>
        <begin position="148"/>
        <end position="162"/>
    </location>
</feature>
<protein>
    <recommendedName>
        <fullName evidence="2">ADF-H domain-containing protein</fullName>
    </recommendedName>
</protein>
<gene>
    <name evidence="3" type="ORF">K491DRAFT_590644</name>
</gene>
<feature type="compositionally biased region" description="Polar residues" evidence="1">
    <location>
        <begin position="834"/>
        <end position="849"/>
    </location>
</feature>
<feature type="compositionally biased region" description="Low complexity" evidence="1">
    <location>
        <begin position="853"/>
        <end position="866"/>
    </location>
</feature>
<feature type="compositionally biased region" description="Polar residues" evidence="1">
    <location>
        <begin position="918"/>
        <end position="934"/>
    </location>
</feature>
<feature type="compositionally biased region" description="Polar residues" evidence="1">
    <location>
        <begin position="517"/>
        <end position="532"/>
    </location>
</feature>
<feature type="compositionally biased region" description="Basic and acidic residues" evidence="1">
    <location>
        <begin position="392"/>
        <end position="418"/>
    </location>
</feature>
<dbReference type="Proteomes" id="UP000799324">
    <property type="component" value="Unassembled WGS sequence"/>
</dbReference>
<feature type="region of interest" description="Disordered" evidence="1">
    <location>
        <begin position="285"/>
        <end position="683"/>
    </location>
</feature>
<feature type="compositionally biased region" description="Pro residues" evidence="1">
    <location>
        <begin position="952"/>
        <end position="965"/>
    </location>
</feature>
<proteinExistence type="predicted"/>
<evidence type="ECO:0000256" key="1">
    <source>
        <dbReference type="SAM" id="MobiDB-lite"/>
    </source>
</evidence>
<accession>A0A6A6TL40</accession>
<feature type="compositionally biased region" description="Low complexity" evidence="1">
    <location>
        <begin position="813"/>
        <end position="829"/>
    </location>
</feature>
<feature type="compositionally biased region" description="Polar residues" evidence="1">
    <location>
        <begin position="548"/>
        <end position="562"/>
    </location>
</feature>
<name>A0A6A6TL40_9PLEO</name>
<dbReference type="GO" id="GO:0003779">
    <property type="term" value="F:actin binding"/>
    <property type="evidence" value="ECO:0007669"/>
    <property type="project" value="InterPro"/>
</dbReference>
<feature type="compositionally biased region" description="Pro residues" evidence="1">
    <location>
        <begin position="196"/>
        <end position="207"/>
    </location>
</feature>
<reference evidence="3" key="1">
    <citation type="journal article" date="2020" name="Stud. Mycol.">
        <title>101 Dothideomycetes genomes: a test case for predicting lifestyles and emergence of pathogens.</title>
        <authorList>
            <person name="Haridas S."/>
            <person name="Albert R."/>
            <person name="Binder M."/>
            <person name="Bloem J."/>
            <person name="Labutti K."/>
            <person name="Salamov A."/>
            <person name="Andreopoulos B."/>
            <person name="Baker S."/>
            <person name="Barry K."/>
            <person name="Bills G."/>
            <person name="Bluhm B."/>
            <person name="Cannon C."/>
            <person name="Castanera R."/>
            <person name="Culley D."/>
            <person name="Daum C."/>
            <person name="Ezra D."/>
            <person name="Gonzalez J."/>
            <person name="Henrissat B."/>
            <person name="Kuo A."/>
            <person name="Liang C."/>
            <person name="Lipzen A."/>
            <person name="Lutzoni F."/>
            <person name="Magnuson J."/>
            <person name="Mondo S."/>
            <person name="Nolan M."/>
            <person name="Ohm R."/>
            <person name="Pangilinan J."/>
            <person name="Park H.-J."/>
            <person name="Ramirez L."/>
            <person name="Alfaro M."/>
            <person name="Sun H."/>
            <person name="Tritt A."/>
            <person name="Yoshinaga Y."/>
            <person name="Zwiers L.-H."/>
            <person name="Turgeon B."/>
            <person name="Goodwin S."/>
            <person name="Spatafora J."/>
            <person name="Crous P."/>
            <person name="Grigoriev I."/>
        </authorList>
    </citation>
    <scope>NUCLEOTIDE SEQUENCE</scope>
    <source>
        <strain evidence="3">CBS 122681</strain>
    </source>
</reference>
<dbReference type="EMBL" id="MU004305">
    <property type="protein sequence ID" value="KAF2659673.1"/>
    <property type="molecule type" value="Genomic_DNA"/>
</dbReference>
<feature type="region of interest" description="Disordered" evidence="1">
    <location>
        <begin position="130"/>
        <end position="243"/>
    </location>
</feature>
<feature type="domain" description="ADF-H" evidence="2">
    <location>
        <begin position="10"/>
        <end position="124"/>
    </location>
</feature>
<dbReference type="AlphaFoldDB" id="A0A6A6TL40"/>
<evidence type="ECO:0000313" key="3">
    <source>
        <dbReference type="EMBL" id="KAF2659673.1"/>
    </source>
</evidence>
<feature type="compositionally biased region" description="Polar residues" evidence="1">
    <location>
        <begin position="742"/>
        <end position="759"/>
    </location>
</feature>
<feature type="compositionally biased region" description="Low complexity" evidence="1">
    <location>
        <begin position="973"/>
        <end position="989"/>
    </location>
</feature>
<dbReference type="Pfam" id="PF00241">
    <property type="entry name" value="Cofilin_ADF"/>
    <property type="match status" value="1"/>
</dbReference>
<dbReference type="CDD" id="cd11282">
    <property type="entry name" value="ADF_coactosin_like"/>
    <property type="match status" value="1"/>
</dbReference>
<feature type="region of interest" description="Disordered" evidence="1">
    <location>
        <begin position="742"/>
        <end position="1053"/>
    </location>
</feature>
<dbReference type="SUPFAM" id="SSF55753">
    <property type="entry name" value="Actin depolymerizing proteins"/>
    <property type="match status" value="1"/>
</dbReference>
<dbReference type="Gene3D" id="3.40.20.10">
    <property type="entry name" value="Severin"/>
    <property type="match status" value="1"/>
</dbReference>
<organism evidence="3 4">
    <name type="scientific">Lophiostoma macrostomum CBS 122681</name>
    <dbReference type="NCBI Taxonomy" id="1314788"/>
    <lineage>
        <taxon>Eukaryota</taxon>
        <taxon>Fungi</taxon>
        <taxon>Dikarya</taxon>
        <taxon>Ascomycota</taxon>
        <taxon>Pezizomycotina</taxon>
        <taxon>Dothideomycetes</taxon>
        <taxon>Pleosporomycetidae</taxon>
        <taxon>Pleosporales</taxon>
        <taxon>Lophiostomataceae</taxon>
        <taxon>Lophiostoma</taxon>
    </lineage>
</organism>
<evidence type="ECO:0000313" key="4">
    <source>
        <dbReference type="Proteomes" id="UP000799324"/>
    </source>
</evidence>
<dbReference type="InterPro" id="IPR002108">
    <property type="entry name" value="ADF-H"/>
</dbReference>
<feature type="compositionally biased region" description="Low complexity" evidence="1">
    <location>
        <begin position="574"/>
        <end position="589"/>
    </location>
</feature>
<dbReference type="InterPro" id="IPR029006">
    <property type="entry name" value="ADF-H/Gelsolin-like_dom_sf"/>
</dbReference>
<feature type="compositionally biased region" description="Basic and acidic residues" evidence="1">
    <location>
        <begin position="1013"/>
        <end position="1030"/>
    </location>
</feature>
<dbReference type="OrthoDB" id="74412at2759"/>
<keyword evidence="4" id="KW-1185">Reference proteome</keyword>
<feature type="compositionally biased region" description="Pro residues" evidence="1">
    <location>
        <begin position="347"/>
        <end position="358"/>
    </location>
</feature>
<feature type="compositionally biased region" description="Low complexity" evidence="1">
    <location>
        <begin position="506"/>
        <end position="516"/>
    </location>
</feature>
<evidence type="ECO:0000259" key="2">
    <source>
        <dbReference type="Pfam" id="PF00241"/>
    </source>
</evidence>
<feature type="compositionally biased region" description="Basic and acidic residues" evidence="1">
    <location>
        <begin position="328"/>
        <end position="339"/>
    </location>
</feature>
<sequence length="1183" mass="128593">MSLNGLDEAKVIEAYQGALAEGGGWFLLKYVSRDAVEVLARGTGGAADARGAIAQYEDKSPLYGFLSYRRRKVLIKYLPEGTSRLLQARVAVHFTAVTDKFTPHDTTISVTTAEELSDAALASACSLHTAAPSSCSSSGSSRRKLDEITEDAEEGQAPDEDTSTQARPATAASVKLTITEPSAPDATSTPQIEEPPAAPETHPPPPALERTTTSEEPKSAVSHITVEAVSEEAQKPEVSASEYRDSLKAYDDLFKHGPDPRFSSQTARPALSDLYAEIYAQYQPKVKLGPRPKQSLDTKRPHTSGPGAQNAARPVSTLPAGMRIANRKTAELKRPKSRDTSIVPSIAFPPPPPVPSIPDIPLSSPTFAPKSPASVRSMPMHSSRKANGMTPEKQRLMKAVELRKRQMKAKKEVEEKKAAPAPEEPAPEEQSASPLGPENITPEITTEALPEVPTSRDQAVIAGPEEDAARPDENTTEITTRRSPTPHEDPIEEAAPIHVEVDDVQSAASASSPTSAQTHGSSGAPSTRPSSISEDDNMLTEQLKIDTLSESTTTEDLQTPESPQIEDEKESIESSPTVVPDRTTPVPSVEVLQPDDTPETATQSPTAGPASDTAFSRRSKRESMVLMPLTGDADARSQRRSKRESMIFFPTPDSAHQGDGLSKREKRESMIFTAPNGESFGETKDRRRAMLEPIQIHHSAENSEAEYLSDDSFMEELQSAKFEEAKPVSVSKSPMAPFFSRKSSVSEISIPERSTSNQFVPGRLSPEQLKGRKASGPWPPQGSRDSVATAKKITVSSGISQRIKALAEKSNRDSSLSVSSSTTPDASASIVAQRKSSFFSTPPSGNSPSGKPISRLSRASFASLSITTTPDRKSVLQPVPVKNGPTVYNVKQGAEKPESVQVTARIIRDPRSEKPSLTMPTESTPLDLHQSQITIDHRKSNRPPTRSKSPVKAPPRSEPTSPRPPSSAHSREPSSSALPRSSSESSWRSFGRRLSESKAPTGPPRSHSTHSFESIEDKREEKKDKKDSRTSKLFKRMSTITSISRKNTGPSQILQEEDMQATQLPSLREPPPAVQVGDLNIQFPDTLLWKRRWVEIDGTGNLVLALSKSNEQSKGITKRFHLTEFRTPYAPDQDQQELPNSVILDFLDGRTLQCACETYVSQVQVLQILREAHDAWTGYGQGR</sequence>